<dbReference type="AlphaFoldDB" id="A0A8B6EP73"/>
<gene>
    <name evidence="1" type="ORF">MGAL_10B035311</name>
</gene>
<organism evidence="1 2">
    <name type="scientific">Mytilus galloprovincialis</name>
    <name type="common">Mediterranean mussel</name>
    <dbReference type="NCBI Taxonomy" id="29158"/>
    <lineage>
        <taxon>Eukaryota</taxon>
        <taxon>Metazoa</taxon>
        <taxon>Spiralia</taxon>
        <taxon>Lophotrochozoa</taxon>
        <taxon>Mollusca</taxon>
        <taxon>Bivalvia</taxon>
        <taxon>Autobranchia</taxon>
        <taxon>Pteriomorphia</taxon>
        <taxon>Mytilida</taxon>
        <taxon>Mytiloidea</taxon>
        <taxon>Mytilidae</taxon>
        <taxon>Mytilinae</taxon>
        <taxon>Mytilus</taxon>
    </lineage>
</organism>
<evidence type="ECO:0000313" key="1">
    <source>
        <dbReference type="EMBL" id="VDI37177.1"/>
    </source>
</evidence>
<proteinExistence type="predicted"/>
<evidence type="ECO:0000313" key="2">
    <source>
        <dbReference type="Proteomes" id="UP000596742"/>
    </source>
</evidence>
<name>A0A8B6EP73_MYTGA</name>
<sequence length="183" mass="21387">MITKTKGEAWHHVFTATTGGMERVYDLYIGNDTSVLTKQEAASSSSRVKQHFKSDIINYWEYFNIEQVKISVNTKGTEEAYFIFNGTETNKTNWFSTDRILRSSYTGLTSNTTKLYFSNLGHELEHSQHLLFLIAEYDRDDILQPKMLVLDAKRQKNVIVFFQLNFTDSRKKKKVDNLEMYIK</sequence>
<feature type="non-terminal residue" evidence="1">
    <location>
        <position position="1"/>
    </location>
</feature>
<comment type="caution">
    <text evidence="1">The sequence shown here is derived from an EMBL/GenBank/DDBJ whole genome shotgun (WGS) entry which is preliminary data.</text>
</comment>
<protein>
    <submittedName>
        <fullName evidence="1">Uncharacterized protein</fullName>
    </submittedName>
</protein>
<accession>A0A8B6EP73</accession>
<keyword evidence="2" id="KW-1185">Reference proteome</keyword>
<reference evidence="1" key="1">
    <citation type="submission" date="2018-11" db="EMBL/GenBank/DDBJ databases">
        <authorList>
            <person name="Alioto T."/>
            <person name="Alioto T."/>
        </authorList>
    </citation>
    <scope>NUCLEOTIDE SEQUENCE</scope>
</reference>
<dbReference type="EMBL" id="UYJE01005408">
    <property type="protein sequence ID" value="VDI37177.1"/>
    <property type="molecule type" value="Genomic_DNA"/>
</dbReference>
<dbReference type="OrthoDB" id="6140297at2759"/>
<dbReference type="Proteomes" id="UP000596742">
    <property type="component" value="Unassembled WGS sequence"/>
</dbReference>